<dbReference type="Proteomes" id="UP000231456">
    <property type="component" value="Unassembled WGS sequence"/>
</dbReference>
<comment type="caution">
    <text evidence="1">The sequence shown here is derived from an EMBL/GenBank/DDBJ whole genome shotgun (WGS) entry which is preliminary data.</text>
</comment>
<protein>
    <submittedName>
        <fullName evidence="1">Uncharacterized protein</fullName>
    </submittedName>
</protein>
<evidence type="ECO:0000313" key="2">
    <source>
        <dbReference type="Proteomes" id="UP000231456"/>
    </source>
</evidence>
<reference evidence="2" key="1">
    <citation type="submission" date="2017-09" db="EMBL/GenBank/DDBJ databases">
        <title>Depth-based differentiation of microbial function through sediment-hosted aquifers and enrichment of novel symbionts in the deep terrestrial subsurface.</title>
        <authorList>
            <person name="Probst A.J."/>
            <person name="Ladd B."/>
            <person name="Jarett J.K."/>
            <person name="Geller-Mcgrath D.E."/>
            <person name="Sieber C.M.K."/>
            <person name="Emerson J.B."/>
            <person name="Anantharaman K."/>
            <person name="Thomas B.C."/>
            <person name="Malmstrom R."/>
            <person name="Stieglmeier M."/>
            <person name="Klingl A."/>
            <person name="Woyke T."/>
            <person name="Ryan C.M."/>
            <person name="Banfield J.F."/>
        </authorList>
    </citation>
    <scope>NUCLEOTIDE SEQUENCE [LARGE SCALE GENOMIC DNA]</scope>
</reference>
<proteinExistence type="predicted"/>
<organism evidence="1 2">
    <name type="scientific">Candidatus Magasanikbacteria bacterium CG_4_9_14_0_2_um_filter_42_11</name>
    <dbReference type="NCBI Taxonomy" id="1974643"/>
    <lineage>
        <taxon>Bacteria</taxon>
        <taxon>Candidatus Magasanikiibacteriota</taxon>
    </lineage>
</organism>
<dbReference type="AlphaFoldDB" id="A0A2M8FAA8"/>
<evidence type="ECO:0000313" key="1">
    <source>
        <dbReference type="EMBL" id="PJC52599.1"/>
    </source>
</evidence>
<sequence>MFFVIDTILNAVFFYEKPESYSPFLFVTKKEQKVSGERTRLCCPCVAAKKVFIASGVGSDSFPLETPMDMIKLFYQRYHLVAVQFV</sequence>
<dbReference type="EMBL" id="PFRH01000069">
    <property type="protein sequence ID" value="PJC52599.1"/>
    <property type="molecule type" value="Genomic_DNA"/>
</dbReference>
<name>A0A2M8FAA8_9BACT</name>
<accession>A0A2M8FAA8</accession>
<gene>
    <name evidence="1" type="ORF">CO030_02020</name>
</gene>